<evidence type="ECO:0000313" key="3">
    <source>
        <dbReference type="Proteomes" id="UP001164748"/>
    </source>
</evidence>
<accession>A0AA47KNC1</accession>
<dbReference type="InterPro" id="IPR009326">
    <property type="entry name" value="DUF984"/>
</dbReference>
<dbReference type="Pfam" id="PF04266">
    <property type="entry name" value="ASCH"/>
    <property type="match status" value="1"/>
</dbReference>
<dbReference type="RefSeq" id="WP_269580103.1">
    <property type="nucleotide sequence ID" value="NZ_CP114589.1"/>
</dbReference>
<keyword evidence="2" id="KW-0614">Plasmid</keyword>
<reference evidence="2" key="1">
    <citation type="submission" date="2022-09" db="EMBL/GenBank/DDBJ databases">
        <authorList>
            <person name="Li Z.-J."/>
        </authorList>
    </citation>
    <scope>NUCLEOTIDE SEQUENCE</scope>
    <source>
        <strain evidence="2">TGB11</strain>
        <plasmid evidence="2">unnamed</plasmid>
    </source>
</reference>
<gene>
    <name evidence="2" type="ORF">N8M53_14665</name>
</gene>
<dbReference type="SMART" id="SM01022">
    <property type="entry name" value="ASCH"/>
    <property type="match status" value="1"/>
</dbReference>
<evidence type="ECO:0000259" key="1">
    <source>
        <dbReference type="SMART" id="SM01022"/>
    </source>
</evidence>
<dbReference type="PANTHER" id="PTHR39203">
    <property type="entry name" value="CYTOPLASMIC PROTEIN-RELATED"/>
    <property type="match status" value="1"/>
</dbReference>
<dbReference type="EMBL" id="CP114589">
    <property type="protein sequence ID" value="WBA10051.1"/>
    <property type="molecule type" value="Genomic_DNA"/>
</dbReference>
<proteinExistence type="predicted"/>
<geneLocation type="plasmid" evidence="2 3">
    <name>unnamed</name>
</geneLocation>
<dbReference type="AlphaFoldDB" id="A0AA47KNC1"/>
<name>A0AA47KNC1_9GAMM</name>
<dbReference type="InterPro" id="IPR015947">
    <property type="entry name" value="PUA-like_sf"/>
</dbReference>
<dbReference type="CDD" id="cd06553">
    <property type="entry name" value="ASCH_Ef3133_like"/>
    <property type="match status" value="1"/>
</dbReference>
<organism evidence="2 3">
    <name type="scientific">Salinivibrio kushneri</name>
    <dbReference type="NCBI Taxonomy" id="1908198"/>
    <lineage>
        <taxon>Bacteria</taxon>
        <taxon>Pseudomonadati</taxon>
        <taxon>Pseudomonadota</taxon>
        <taxon>Gammaproteobacteria</taxon>
        <taxon>Vibrionales</taxon>
        <taxon>Vibrionaceae</taxon>
        <taxon>Salinivibrio</taxon>
    </lineage>
</organism>
<dbReference type="PANTHER" id="PTHR39203:SF1">
    <property type="entry name" value="CYTOPLASMIC PROTEIN"/>
    <property type="match status" value="1"/>
</dbReference>
<protein>
    <submittedName>
        <fullName evidence="2">ASCH domain-containing protein</fullName>
    </submittedName>
</protein>
<dbReference type="SUPFAM" id="SSF88697">
    <property type="entry name" value="PUA domain-like"/>
    <property type="match status" value="1"/>
</dbReference>
<dbReference type="InterPro" id="IPR007374">
    <property type="entry name" value="ASCH_domain"/>
</dbReference>
<evidence type="ECO:0000313" key="2">
    <source>
        <dbReference type="EMBL" id="WBA10051.1"/>
    </source>
</evidence>
<dbReference type="Gene3D" id="3.10.400.10">
    <property type="entry name" value="Sulfate adenylyltransferase"/>
    <property type="match status" value="1"/>
</dbReference>
<dbReference type="PIRSF" id="PIRSF021320">
    <property type="entry name" value="DUF984"/>
    <property type="match status" value="1"/>
</dbReference>
<dbReference type="Proteomes" id="UP001164748">
    <property type="component" value="Plasmid unnamed"/>
</dbReference>
<feature type="domain" description="ASCH" evidence="1">
    <location>
        <begin position="30"/>
        <end position="153"/>
    </location>
</feature>
<sequence>MTEEQNAFWRQYLATLPANQRPTDDQVVVDTLSHHTVRANEVATLVSLNKKKAHCRLRSSLEEQNAVVPQNGQYKVVLNGHQRPVCIVKITKVSYCPFNQVSAEFAAREGEGDGSYQCWHEAHWGYFSQYAKTHGLHFDEQSDVVLEEFEKVYPL</sequence>